<name>A0A8T2TKL2_CERRI</name>
<evidence type="ECO:0000313" key="3">
    <source>
        <dbReference type="Proteomes" id="UP000825935"/>
    </source>
</evidence>
<accession>A0A8T2TKL2</accession>
<evidence type="ECO:0000256" key="1">
    <source>
        <dbReference type="SAM" id="Phobius"/>
    </source>
</evidence>
<feature type="transmembrane region" description="Helical" evidence="1">
    <location>
        <begin position="19"/>
        <end position="38"/>
    </location>
</feature>
<organism evidence="2 3">
    <name type="scientific">Ceratopteris richardii</name>
    <name type="common">Triangle waterfern</name>
    <dbReference type="NCBI Taxonomy" id="49495"/>
    <lineage>
        <taxon>Eukaryota</taxon>
        <taxon>Viridiplantae</taxon>
        <taxon>Streptophyta</taxon>
        <taxon>Embryophyta</taxon>
        <taxon>Tracheophyta</taxon>
        <taxon>Polypodiopsida</taxon>
        <taxon>Polypodiidae</taxon>
        <taxon>Polypodiales</taxon>
        <taxon>Pteridineae</taxon>
        <taxon>Pteridaceae</taxon>
        <taxon>Parkerioideae</taxon>
        <taxon>Ceratopteris</taxon>
    </lineage>
</organism>
<dbReference type="AlphaFoldDB" id="A0A8T2TKL2"/>
<keyword evidence="1" id="KW-1133">Transmembrane helix</keyword>
<keyword evidence="1" id="KW-0472">Membrane</keyword>
<keyword evidence="3" id="KW-1185">Reference proteome</keyword>
<comment type="caution">
    <text evidence="2">The sequence shown here is derived from an EMBL/GenBank/DDBJ whole genome shotgun (WGS) entry which is preliminary data.</text>
</comment>
<proteinExistence type="predicted"/>
<evidence type="ECO:0000313" key="2">
    <source>
        <dbReference type="EMBL" id="KAH7423018.1"/>
    </source>
</evidence>
<gene>
    <name evidence="2" type="ORF">KP509_12G035800</name>
</gene>
<evidence type="ECO:0008006" key="4">
    <source>
        <dbReference type="Google" id="ProtNLM"/>
    </source>
</evidence>
<keyword evidence="1" id="KW-0812">Transmembrane</keyword>
<dbReference type="EMBL" id="CM035417">
    <property type="protein sequence ID" value="KAH7423018.1"/>
    <property type="molecule type" value="Genomic_DNA"/>
</dbReference>
<sequence length="114" mass="13020">MGYVSGICESWIKFQALHFASYIVLGLGYVMNLTYIPYHGLTMHFGLQVLFIRVEHNCVSTYNFGLRGCYDIGLFYSKNGATTLALENVYEDCIWVGFSSLDFVWICCDLDVRT</sequence>
<dbReference type="Proteomes" id="UP000825935">
    <property type="component" value="Chromosome 12"/>
</dbReference>
<protein>
    <recommendedName>
        <fullName evidence="4">Transmembrane protein</fullName>
    </recommendedName>
</protein>
<reference evidence="2" key="1">
    <citation type="submission" date="2021-08" db="EMBL/GenBank/DDBJ databases">
        <title>WGS assembly of Ceratopteris richardii.</title>
        <authorList>
            <person name="Marchant D.B."/>
            <person name="Chen G."/>
            <person name="Jenkins J."/>
            <person name="Shu S."/>
            <person name="Leebens-Mack J."/>
            <person name="Grimwood J."/>
            <person name="Schmutz J."/>
            <person name="Soltis P."/>
            <person name="Soltis D."/>
            <person name="Chen Z.-H."/>
        </authorList>
    </citation>
    <scope>NUCLEOTIDE SEQUENCE</scope>
    <source>
        <strain evidence="2">Whitten #5841</strain>
        <tissue evidence="2">Leaf</tissue>
    </source>
</reference>